<dbReference type="Pfam" id="PF08240">
    <property type="entry name" value="ADH_N"/>
    <property type="match status" value="1"/>
</dbReference>
<evidence type="ECO:0000256" key="4">
    <source>
        <dbReference type="ARBA" id="ARBA00023002"/>
    </source>
</evidence>
<dbReference type="PROSITE" id="PS00059">
    <property type="entry name" value="ADH_ZINC"/>
    <property type="match status" value="1"/>
</dbReference>
<dbReference type="PANTHER" id="PTHR42813:SF2">
    <property type="entry name" value="DEHYDROGENASE, ZINC-CONTAINING, PUTATIVE (AFU_ORTHOLOGUE AFUA_2G02810)-RELATED"/>
    <property type="match status" value="1"/>
</dbReference>
<evidence type="ECO:0000259" key="6">
    <source>
        <dbReference type="Pfam" id="PF00107"/>
    </source>
</evidence>
<evidence type="ECO:0000313" key="8">
    <source>
        <dbReference type="EMBL" id="MDQ0323547.1"/>
    </source>
</evidence>
<dbReference type="InterPro" id="IPR013149">
    <property type="entry name" value="ADH-like_C"/>
</dbReference>
<name>A0ABU0BZ63_9HYPH</name>
<dbReference type="SUPFAM" id="SSF50129">
    <property type="entry name" value="GroES-like"/>
    <property type="match status" value="1"/>
</dbReference>
<dbReference type="InterPro" id="IPR002328">
    <property type="entry name" value="ADH_Zn_CS"/>
</dbReference>
<dbReference type="InterPro" id="IPR013154">
    <property type="entry name" value="ADH-like_N"/>
</dbReference>
<evidence type="ECO:0000313" key="9">
    <source>
        <dbReference type="Proteomes" id="UP001230207"/>
    </source>
</evidence>
<comment type="caution">
    <text evidence="8">The sequence shown here is derived from an EMBL/GenBank/DDBJ whole genome shotgun (WGS) entry which is preliminary data.</text>
</comment>
<evidence type="ECO:0000256" key="2">
    <source>
        <dbReference type="ARBA" id="ARBA00022723"/>
    </source>
</evidence>
<keyword evidence="3 5" id="KW-0862">Zinc</keyword>
<gene>
    <name evidence="8" type="ORF">QO002_005753</name>
</gene>
<reference evidence="8 9" key="1">
    <citation type="submission" date="2023-07" db="EMBL/GenBank/DDBJ databases">
        <title>Genomic Encyclopedia of Type Strains, Phase IV (KMG-IV): sequencing the most valuable type-strain genomes for metagenomic binning, comparative biology and taxonomic classification.</title>
        <authorList>
            <person name="Goeker M."/>
        </authorList>
    </citation>
    <scope>NUCLEOTIDE SEQUENCE [LARGE SCALE GENOMIC DNA]</scope>
    <source>
        <strain evidence="8 9">DSM 1112</strain>
    </source>
</reference>
<feature type="domain" description="Alcohol dehydrogenase-like C-terminal" evidence="6">
    <location>
        <begin position="225"/>
        <end position="294"/>
    </location>
</feature>
<evidence type="ECO:0000256" key="5">
    <source>
        <dbReference type="RuleBase" id="RU361277"/>
    </source>
</evidence>
<dbReference type="PANTHER" id="PTHR42813">
    <property type="entry name" value="ZINC-TYPE ALCOHOL DEHYDROGENASE-LIKE"/>
    <property type="match status" value="1"/>
</dbReference>
<comment type="similarity">
    <text evidence="5">Belongs to the zinc-containing alcohol dehydrogenase family.</text>
</comment>
<dbReference type="InterPro" id="IPR036291">
    <property type="entry name" value="NAD(P)-bd_dom_sf"/>
</dbReference>
<proteinExistence type="inferred from homology"/>
<accession>A0ABU0BZ63</accession>
<dbReference type="InterPro" id="IPR011032">
    <property type="entry name" value="GroES-like_sf"/>
</dbReference>
<dbReference type="Pfam" id="PF00107">
    <property type="entry name" value="ADH_zinc_N"/>
    <property type="match status" value="1"/>
</dbReference>
<evidence type="ECO:0000256" key="1">
    <source>
        <dbReference type="ARBA" id="ARBA00001947"/>
    </source>
</evidence>
<organism evidence="8 9">
    <name type="scientific">Pararhizobium capsulatum DSM 1112</name>
    <dbReference type="NCBI Taxonomy" id="1121113"/>
    <lineage>
        <taxon>Bacteria</taxon>
        <taxon>Pseudomonadati</taxon>
        <taxon>Pseudomonadota</taxon>
        <taxon>Alphaproteobacteria</taxon>
        <taxon>Hyphomicrobiales</taxon>
        <taxon>Rhizobiaceae</taxon>
        <taxon>Rhizobium/Agrobacterium group</taxon>
        <taxon>Pararhizobium</taxon>
    </lineage>
</organism>
<dbReference type="Proteomes" id="UP001230207">
    <property type="component" value="Unassembled WGS sequence"/>
</dbReference>
<evidence type="ECO:0000259" key="7">
    <source>
        <dbReference type="Pfam" id="PF08240"/>
    </source>
</evidence>
<sequence length="418" mass="44752">MITAAFIGHQRGNICWLIQLCDIINGGFDMRALCWHGKGDVRVDTVPDPKIQHSRDAIIKITCCAICGSDLHLLDGYQPTMESGDILGHENMGEVIELGSDVTNLKIGDRVVVPFTISCGNCWFCKQGMYSCCDTTNPNAQIARKAMGHSPAGLFGFSHMLGGYSGGQAEYLRVPMADVGPIKVPDSVSDEQALFLSDIFPTGYMAAENAQIKTGDTVAIWGCGPVGQFAIRSALMMGAGRVIAIDEVSERLAMAEAGGAETINFSETDVYGELMSRTADRGPDSCIDAVGCEASGHGSADALLDKAKAALYLATDRVHVIREAIMSCRKGGTISIPGVYVGMGDKIPIGAAMNKGLTLKMGQTHVQKYTKPLLEKIEAGEIDPSFVVTHPAALEDAPQMYKKFRDKEDGVIKVVLRP</sequence>
<dbReference type="EMBL" id="JAUSVF010000003">
    <property type="protein sequence ID" value="MDQ0323547.1"/>
    <property type="molecule type" value="Genomic_DNA"/>
</dbReference>
<keyword evidence="2 5" id="KW-0479">Metal-binding</keyword>
<dbReference type="SUPFAM" id="SSF51735">
    <property type="entry name" value="NAD(P)-binding Rossmann-fold domains"/>
    <property type="match status" value="1"/>
</dbReference>
<dbReference type="Gene3D" id="3.90.180.10">
    <property type="entry name" value="Medium-chain alcohol dehydrogenases, catalytic domain"/>
    <property type="match status" value="1"/>
</dbReference>
<dbReference type="CDD" id="cd08283">
    <property type="entry name" value="FDH_like_1"/>
    <property type="match status" value="1"/>
</dbReference>
<keyword evidence="9" id="KW-1185">Reference proteome</keyword>
<comment type="cofactor">
    <cofactor evidence="1 5">
        <name>Zn(2+)</name>
        <dbReference type="ChEBI" id="CHEBI:29105"/>
    </cofactor>
</comment>
<feature type="domain" description="Alcohol dehydrogenase-like N-terminal" evidence="7">
    <location>
        <begin position="55"/>
        <end position="182"/>
    </location>
</feature>
<protein>
    <submittedName>
        <fullName evidence="8">Threonine dehydrogenase-like Zn-dependent dehydrogenase</fullName>
    </submittedName>
</protein>
<dbReference type="Gene3D" id="3.40.50.720">
    <property type="entry name" value="NAD(P)-binding Rossmann-like Domain"/>
    <property type="match status" value="1"/>
</dbReference>
<keyword evidence="4" id="KW-0560">Oxidoreductase</keyword>
<evidence type="ECO:0000256" key="3">
    <source>
        <dbReference type="ARBA" id="ARBA00022833"/>
    </source>
</evidence>